<reference evidence="3" key="1">
    <citation type="submission" date="2020-05" db="EMBL/GenBank/DDBJ databases">
        <title>Frigoriglobus tundricola gen. nov., sp. nov., a psychrotolerant cellulolytic planctomycete of the family Gemmataceae with two divergent copies of 16S rRNA gene.</title>
        <authorList>
            <person name="Kulichevskaya I.S."/>
            <person name="Ivanova A.A."/>
            <person name="Naumoff D.G."/>
            <person name="Beletsky A.V."/>
            <person name="Rijpstra W.I.C."/>
            <person name="Sinninghe Damste J.S."/>
            <person name="Mardanov A.V."/>
            <person name="Ravin N.V."/>
            <person name="Dedysh S.N."/>
        </authorList>
    </citation>
    <scope>NUCLEOTIDE SEQUENCE [LARGE SCALE GENOMIC DNA]</scope>
    <source>
        <strain evidence="3">PL17</strain>
    </source>
</reference>
<gene>
    <name evidence="2" type="ORF">FTUN_4745</name>
</gene>
<protein>
    <submittedName>
        <fullName evidence="2">Uncharacterized protein</fullName>
    </submittedName>
</protein>
<name>A0A6M5YUT5_9BACT</name>
<keyword evidence="3" id="KW-1185">Reference proteome</keyword>
<organism evidence="2 3">
    <name type="scientific">Frigoriglobus tundricola</name>
    <dbReference type="NCBI Taxonomy" id="2774151"/>
    <lineage>
        <taxon>Bacteria</taxon>
        <taxon>Pseudomonadati</taxon>
        <taxon>Planctomycetota</taxon>
        <taxon>Planctomycetia</taxon>
        <taxon>Gemmatales</taxon>
        <taxon>Gemmataceae</taxon>
        <taxon>Frigoriglobus</taxon>
    </lineage>
</organism>
<evidence type="ECO:0000313" key="2">
    <source>
        <dbReference type="EMBL" id="QJW97180.1"/>
    </source>
</evidence>
<accession>A0A6M5YUT5</accession>
<feature type="region of interest" description="Disordered" evidence="1">
    <location>
        <begin position="1"/>
        <end position="23"/>
    </location>
</feature>
<evidence type="ECO:0000256" key="1">
    <source>
        <dbReference type="SAM" id="MobiDB-lite"/>
    </source>
</evidence>
<evidence type="ECO:0000313" key="3">
    <source>
        <dbReference type="Proteomes" id="UP000503447"/>
    </source>
</evidence>
<sequence length="44" mass="4920">MHEAILPLDGGVRPRVSDGRAPRTRNTRLPLPVVWVIRDGVFAK</sequence>
<dbReference type="AlphaFoldDB" id="A0A6M5YUT5"/>
<dbReference type="Proteomes" id="UP000503447">
    <property type="component" value="Chromosome"/>
</dbReference>
<dbReference type="EMBL" id="CP053452">
    <property type="protein sequence ID" value="QJW97180.1"/>
    <property type="molecule type" value="Genomic_DNA"/>
</dbReference>
<dbReference type="KEGG" id="ftj:FTUN_4745"/>
<proteinExistence type="predicted"/>